<dbReference type="SUPFAM" id="SSF48371">
    <property type="entry name" value="ARM repeat"/>
    <property type="match status" value="1"/>
</dbReference>
<dbReference type="EMBL" id="JAWDJX010000025">
    <property type="protein sequence ID" value="KAK3051684.1"/>
    <property type="molecule type" value="Genomic_DNA"/>
</dbReference>
<dbReference type="Pfam" id="PF00069">
    <property type="entry name" value="Pkinase"/>
    <property type="match status" value="1"/>
</dbReference>
<dbReference type="GO" id="GO:0008652">
    <property type="term" value="P:amino acid biosynthetic process"/>
    <property type="evidence" value="ECO:0007669"/>
    <property type="project" value="UniProtKB-KW"/>
</dbReference>
<dbReference type="GO" id="GO:0004672">
    <property type="term" value="F:protein kinase activity"/>
    <property type="evidence" value="ECO:0007669"/>
    <property type="project" value="InterPro"/>
</dbReference>
<comment type="caution">
    <text evidence="12">The sequence shown here is derived from an EMBL/GenBank/DDBJ whole genome shotgun (WGS) entry which is preliminary data.</text>
</comment>
<dbReference type="InterPro" id="IPR005786">
    <property type="entry name" value="B_amino_transII"/>
</dbReference>
<keyword evidence="5 9" id="KW-0808">Transferase</keyword>
<dbReference type="SUPFAM" id="SSF56112">
    <property type="entry name" value="Protein kinase-like (PK-like)"/>
    <property type="match status" value="1"/>
</dbReference>
<evidence type="ECO:0000259" key="11">
    <source>
        <dbReference type="PROSITE" id="PS50011"/>
    </source>
</evidence>
<dbReference type="CDD" id="cd14011">
    <property type="entry name" value="PK_SCY1_like"/>
    <property type="match status" value="1"/>
</dbReference>
<keyword evidence="13" id="KW-1185">Reference proteome</keyword>
<evidence type="ECO:0000313" key="12">
    <source>
        <dbReference type="EMBL" id="KAK3051684.1"/>
    </source>
</evidence>
<feature type="compositionally biased region" description="Polar residues" evidence="10">
    <location>
        <begin position="1289"/>
        <end position="1302"/>
    </location>
</feature>
<dbReference type="InterPro" id="IPR011009">
    <property type="entry name" value="Kinase-like_dom_sf"/>
</dbReference>
<dbReference type="Gene3D" id="3.30.470.10">
    <property type="match status" value="1"/>
</dbReference>
<dbReference type="SUPFAM" id="SSF56752">
    <property type="entry name" value="D-aminoacid aminotransferase-like PLP-dependent enzymes"/>
    <property type="match status" value="1"/>
</dbReference>
<keyword evidence="4 9" id="KW-0028">Amino-acid biosynthesis</keyword>
<comment type="similarity">
    <text evidence="2 9">Belongs to the class-IV pyridoxal-phosphate-dependent aminotransferase family.</text>
</comment>
<evidence type="ECO:0000256" key="8">
    <source>
        <dbReference type="RuleBase" id="RU004516"/>
    </source>
</evidence>
<dbReference type="InterPro" id="IPR043132">
    <property type="entry name" value="BCAT-like_C"/>
</dbReference>
<evidence type="ECO:0000256" key="10">
    <source>
        <dbReference type="SAM" id="MobiDB-lite"/>
    </source>
</evidence>
<evidence type="ECO:0000256" key="5">
    <source>
        <dbReference type="ARBA" id="ARBA00022679"/>
    </source>
</evidence>
<feature type="compositionally biased region" description="Low complexity" evidence="10">
    <location>
        <begin position="1344"/>
        <end position="1358"/>
    </location>
</feature>
<feature type="compositionally biased region" description="Polar residues" evidence="10">
    <location>
        <begin position="1123"/>
        <end position="1132"/>
    </location>
</feature>
<dbReference type="GO" id="GO:0005737">
    <property type="term" value="C:cytoplasm"/>
    <property type="evidence" value="ECO:0007669"/>
    <property type="project" value="UniProtKB-ARBA"/>
</dbReference>
<proteinExistence type="inferred from homology"/>
<dbReference type="InterPro" id="IPR033939">
    <property type="entry name" value="BCAT_family"/>
</dbReference>
<dbReference type="InterPro" id="IPR000719">
    <property type="entry name" value="Prot_kinase_dom"/>
</dbReference>
<dbReference type="EC" id="2.6.1.42" evidence="9"/>
<dbReference type="InterPro" id="IPR051177">
    <property type="entry name" value="CIK-Related_Protein"/>
</dbReference>
<dbReference type="PANTHER" id="PTHR12984:SF6">
    <property type="entry name" value="SCY1-LIKE PROTEIN 2"/>
    <property type="match status" value="1"/>
</dbReference>
<gene>
    <name evidence="12" type="primary">ppk32</name>
    <name evidence="12" type="ORF">LTR09_007340</name>
</gene>
<feature type="region of interest" description="Disordered" evidence="10">
    <location>
        <begin position="1103"/>
        <end position="1135"/>
    </location>
</feature>
<reference evidence="12" key="1">
    <citation type="submission" date="2023-04" db="EMBL/GenBank/DDBJ databases">
        <title>Black Yeasts Isolated from many extreme environments.</title>
        <authorList>
            <person name="Coleine C."/>
            <person name="Stajich J.E."/>
            <person name="Selbmann L."/>
        </authorList>
    </citation>
    <scope>NUCLEOTIDE SEQUENCE</scope>
    <source>
        <strain evidence="12">CCFEE 5312</strain>
    </source>
</reference>
<feature type="compositionally biased region" description="Low complexity" evidence="10">
    <location>
        <begin position="1107"/>
        <end position="1122"/>
    </location>
</feature>
<feature type="region of interest" description="Disordered" evidence="10">
    <location>
        <begin position="1249"/>
        <end position="1367"/>
    </location>
</feature>
<evidence type="ECO:0000313" key="13">
    <source>
        <dbReference type="Proteomes" id="UP001271007"/>
    </source>
</evidence>
<comment type="catalytic activity">
    <reaction evidence="9">
        <text>L-leucine + 2-oxoglutarate = 4-methyl-2-oxopentanoate + L-glutamate</text>
        <dbReference type="Rhea" id="RHEA:18321"/>
        <dbReference type="ChEBI" id="CHEBI:16810"/>
        <dbReference type="ChEBI" id="CHEBI:17865"/>
        <dbReference type="ChEBI" id="CHEBI:29985"/>
        <dbReference type="ChEBI" id="CHEBI:57427"/>
        <dbReference type="EC" id="2.6.1.42"/>
    </reaction>
</comment>
<accession>A0AAJ0GD57</accession>
<dbReference type="Gene3D" id="1.10.510.10">
    <property type="entry name" value="Transferase(Phosphotransferase) domain 1"/>
    <property type="match status" value="1"/>
</dbReference>
<feature type="region of interest" description="Disordered" evidence="10">
    <location>
        <begin position="1165"/>
        <end position="1216"/>
    </location>
</feature>
<dbReference type="CDD" id="cd01557">
    <property type="entry name" value="BCAT_beta_family"/>
    <property type="match status" value="1"/>
</dbReference>
<keyword evidence="7 9" id="KW-0100">Branched-chain amino acid biosynthesis</keyword>
<dbReference type="FunFam" id="3.20.10.10:FF:000004">
    <property type="entry name" value="Branched-chain-amino-acid aminotransferase"/>
    <property type="match status" value="1"/>
</dbReference>
<evidence type="ECO:0000256" key="9">
    <source>
        <dbReference type="RuleBase" id="RU004517"/>
    </source>
</evidence>
<evidence type="ECO:0000256" key="1">
    <source>
        <dbReference type="ARBA" id="ARBA00001933"/>
    </source>
</evidence>
<dbReference type="InterPro" id="IPR016024">
    <property type="entry name" value="ARM-type_fold"/>
</dbReference>
<feature type="compositionally biased region" description="Low complexity" evidence="10">
    <location>
        <begin position="1253"/>
        <end position="1265"/>
    </location>
</feature>
<dbReference type="Gene3D" id="1.25.10.10">
    <property type="entry name" value="Leucine-rich Repeat Variant"/>
    <property type="match status" value="1"/>
</dbReference>
<dbReference type="FunFam" id="3.30.470.10:FF:000005">
    <property type="entry name" value="Branched-chain-amino-acid aminotransferase"/>
    <property type="match status" value="1"/>
</dbReference>
<evidence type="ECO:0000256" key="4">
    <source>
        <dbReference type="ARBA" id="ARBA00022605"/>
    </source>
</evidence>
<comment type="cofactor">
    <cofactor evidence="1 8">
        <name>pyridoxal 5'-phosphate</name>
        <dbReference type="ChEBI" id="CHEBI:597326"/>
    </cofactor>
</comment>
<dbReference type="PROSITE" id="PS50011">
    <property type="entry name" value="PROTEIN_KINASE_DOM"/>
    <property type="match status" value="1"/>
</dbReference>
<evidence type="ECO:0000256" key="7">
    <source>
        <dbReference type="ARBA" id="ARBA00023304"/>
    </source>
</evidence>
<dbReference type="PANTHER" id="PTHR12984">
    <property type="entry name" value="SCY1-RELATED S/T PROTEIN KINASE-LIKE"/>
    <property type="match status" value="1"/>
</dbReference>
<feature type="compositionally biased region" description="Polar residues" evidence="10">
    <location>
        <begin position="1170"/>
        <end position="1216"/>
    </location>
</feature>
<dbReference type="SMART" id="SM00220">
    <property type="entry name" value="S_TKc"/>
    <property type="match status" value="1"/>
</dbReference>
<evidence type="ECO:0000256" key="3">
    <source>
        <dbReference type="ARBA" id="ARBA00022576"/>
    </source>
</evidence>
<name>A0AAJ0GD57_9PEZI</name>
<comment type="catalytic activity">
    <reaction evidence="9">
        <text>L-isoleucine + 2-oxoglutarate = (S)-3-methyl-2-oxopentanoate + L-glutamate</text>
        <dbReference type="Rhea" id="RHEA:24801"/>
        <dbReference type="ChEBI" id="CHEBI:16810"/>
        <dbReference type="ChEBI" id="CHEBI:29985"/>
        <dbReference type="ChEBI" id="CHEBI:35146"/>
        <dbReference type="ChEBI" id="CHEBI:58045"/>
        <dbReference type="EC" id="2.6.1.42"/>
    </reaction>
</comment>
<dbReference type="InterPro" id="IPR036038">
    <property type="entry name" value="Aminotransferase-like"/>
</dbReference>
<keyword evidence="12" id="KW-0418">Kinase</keyword>
<dbReference type="GO" id="GO:0009082">
    <property type="term" value="P:branched-chain amino acid biosynthetic process"/>
    <property type="evidence" value="ECO:0007669"/>
    <property type="project" value="UniProtKB-KW"/>
</dbReference>
<dbReference type="NCBIfam" id="NF009897">
    <property type="entry name" value="PRK13357.1"/>
    <property type="match status" value="1"/>
</dbReference>
<dbReference type="GO" id="GO:0004084">
    <property type="term" value="F:branched-chain-amino-acid transaminase activity"/>
    <property type="evidence" value="ECO:0007669"/>
    <property type="project" value="UniProtKB-EC"/>
</dbReference>
<dbReference type="Gene3D" id="3.30.200.20">
    <property type="entry name" value="Phosphorylase Kinase, domain 1"/>
    <property type="match status" value="1"/>
</dbReference>
<dbReference type="InterPro" id="IPR011989">
    <property type="entry name" value="ARM-like"/>
</dbReference>
<evidence type="ECO:0000256" key="2">
    <source>
        <dbReference type="ARBA" id="ARBA00009320"/>
    </source>
</evidence>
<evidence type="ECO:0000256" key="6">
    <source>
        <dbReference type="ARBA" id="ARBA00022898"/>
    </source>
</evidence>
<keyword evidence="6 8" id="KW-0663">Pyridoxal phosphate</keyword>
<dbReference type="NCBIfam" id="TIGR01123">
    <property type="entry name" value="ilvE_II"/>
    <property type="match status" value="1"/>
</dbReference>
<sequence length="1367" mass="147565">MASSLRPLLAQSTRQLPLRSISRATLGQPRRWKSATTLAAPDALDPKLTSLDLSALSVTPTTTPKTLTPNQELVFGRTFTDHMLSIEWTTQAGWHPPRITPYQNLSLDPATCVFHYAFECFEGMKAYKDKTGAVRLFRPDKNMARMNRSSARIALPTFDSEAMIRLIAQFVKMEERHIPSQRGYSLYIRPTMIGTQRTLGVGPPGSALFYVIASPVGPYYPTGFKAISLEATTYAVRAWPGGVGNAKLGANYAPCIVPQMQAAARGLHQNLWLFEDLDPVTGEKLDYLTEVGTMNLFVAIKGKDGTKELLTAPLDGTILEGVTRDSVLTLARERLVPQGWQVNERRCTMQEVAAAAAEGRLMEVFGAGTAAVVSPIRAISWRDEMIPCGLPENEEAGPIARQMKDWIEGIQYGDEEHPWSVRVGEDPDIKLAAIALKSFTSNITSNYTIAAQPVSTSGPWKIFDAKRKTTGKAASVFVFDKKSLEPSGASLGGRSSAASLKRVHEEVLERLKKEASALARLRHPSVLELQEPVEETRQGGLIFATEAVTASLASLLHEKDDQERSGGVGGRSSRFVVEEADGTRRRRELEIDELEIQKGLLQLGKGLEFLHESAGLVHANLTPEAVLVNAKGDWKISGLAFAGPHETSTAATSLTAISLNEVLNLDPRLPKSVQLNLDYTSPDFVLDNSLTAAADIFSLGLIIIALYNSPHASPLSTNGSLSAYKRLFASSSSVPTQGNNFLVPSSHPLPPKLAAELLPRLITRRPAQRMSAKEFQEASYFDNILVSTIRFLDALPAKTPNEKAQFLRGLPRIMPQFPKTVLEKKVLPALLEETKDRELLAPIMSNVFAMIKGMPTGKRAFTDQVVPKLKEVFITSKPSGDRDTSREAGLMILLENMKVAAENCSGKEFREGILPIIHLALESPTHALVDAALCTLPAVLLVLDFSTIKNDLFPVIANVFAKTSSLNIKIRGLEAFYTLIGGSASTGDSVNDGDDINGFSTTSKKSSSTSASAAILDKYTIQEKIVPLLKGIKTKEPGVMMASLRVFRQMGEIVDSDFLAMDVLPTLWSMSLGPLLNLAQFQEFMALIKSIGSRIEREQVKKLHEMGSGSTSSTIGASATSSRQNGSLSSGLNGMEGEADFETLVSGRTASAGQNGDLMNDWSAQARPAASTTRSQSSQEQPMFSWQSASTPQPQPQYNSMSTLHAAGQPSSRAITPDQTLSSFTALAPSTTQYSRPLQPASHTMAMPMRPTQQQQSSLSSPPVASGGGAGIDWSAATQQRAFPPPLQPQSSFGAASRPTANGGSGAFSSFTLSPPPTSPQAVGSFGAPPSRQVQNNISGAMGGVQQPQQSQQQGQRSGLDKYESLL</sequence>
<dbReference type="InterPro" id="IPR043131">
    <property type="entry name" value="BCAT-like_N"/>
</dbReference>
<protein>
    <recommendedName>
        <fullName evidence="9">Branched-chain-amino-acid aminotransferase</fullName>
        <ecNumber evidence="9">2.6.1.42</ecNumber>
    </recommendedName>
</protein>
<feature type="domain" description="Protein kinase" evidence="11">
    <location>
        <begin position="462"/>
        <end position="781"/>
    </location>
</feature>
<comment type="catalytic activity">
    <reaction evidence="9">
        <text>L-valine + 2-oxoglutarate = 3-methyl-2-oxobutanoate + L-glutamate</text>
        <dbReference type="Rhea" id="RHEA:24813"/>
        <dbReference type="ChEBI" id="CHEBI:11851"/>
        <dbReference type="ChEBI" id="CHEBI:16810"/>
        <dbReference type="ChEBI" id="CHEBI:29985"/>
        <dbReference type="ChEBI" id="CHEBI:57762"/>
        <dbReference type="EC" id="2.6.1.42"/>
    </reaction>
</comment>
<dbReference type="PROSITE" id="PS00770">
    <property type="entry name" value="AA_TRANSFER_CLASS_4"/>
    <property type="match status" value="1"/>
</dbReference>
<dbReference type="Gene3D" id="3.20.10.10">
    <property type="entry name" value="D-amino Acid Aminotransferase, subunit A, domain 2"/>
    <property type="match status" value="1"/>
</dbReference>
<dbReference type="Pfam" id="PF01063">
    <property type="entry name" value="Aminotran_4"/>
    <property type="match status" value="1"/>
</dbReference>
<keyword evidence="3 9" id="KW-0032">Aminotransferase</keyword>
<dbReference type="Proteomes" id="UP001271007">
    <property type="component" value="Unassembled WGS sequence"/>
</dbReference>
<dbReference type="InterPro" id="IPR001544">
    <property type="entry name" value="Aminotrans_IV"/>
</dbReference>
<dbReference type="GO" id="GO:0005524">
    <property type="term" value="F:ATP binding"/>
    <property type="evidence" value="ECO:0007669"/>
    <property type="project" value="InterPro"/>
</dbReference>
<dbReference type="InterPro" id="IPR018300">
    <property type="entry name" value="Aminotrans_IV_CS"/>
</dbReference>
<organism evidence="12 13">
    <name type="scientific">Extremus antarcticus</name>
    <dbReference type="NCBI Taxonomy" id="702011"/>
    <lineage>
        <taxon>Eukaryota</taxon>
        <taxon>Fungi</taxon>
        <taxon>Dikarya</taxon>
        <taxon>Ascomycota</taxon>
        <taxon>Pezizomycotina</taxon>
        <taxon>Dothideomycetes</taxon>
        <taxon>Dothideomycetidae</taxon>
        <taxon>Mycosphaerellales</taxon>
        <taxon>Extremaceae</taxon>
        <taxon>Extremus</taxon>
    </lineage>
</organism>